<dbReference type="GO" id="GO:0005524">
    <property type="term" value="F:ATP binding"/>
    <property type="evidence" value="ECO:0007669"/>
    <property type="project" value="UniProtKB-KW"/>
</dbReference>
<protein>
    <recommendedName>
        <fullName evidence="5">UvrD-like helicase C-terminal domain-containing protein</fullName>
    </recommendedName>
</protein>
<dbReference type="GO" id="GO:0043138">
    <property type="term" value="F:3'-5' DNA helicase activity"/>
    <property type="evidence" value="ECO:0007669"/>
    <property type="project" value="TreeGrafter"/>
</dbReference>
<keyword evidence="4" id="KW-0067">ATP-binding</keyword>
<evidence type="ECO:0000256" key="1">
    <source>
        <dbReference type="ARBA" id="ARBA00022741"/>
    </source>
</evidence>
<organism evidence="6">
    <name type="scientific">marine sediment metagenome</name>
    <dbReference type="NCBI Taxonomy" id="412755"/>
    <lineage>
        <taxon>unclassified sequences</taxon>
        <taxon>metagenomes</taxon>
        <taxon>ecological metagenomes</taxon>
    </lineage>
</organism>
<feature type="non-terminal residue" evidence="6">
    <location>
        <position position="1"/>
    </location>
</feature>
<accession>A0A0F9I8D0</accession>
<evidence type="ECO:0000256" key="3">
    <source>
        <dbReference type="ARBA" id="ARBA00022806"/>
    </source>
</evidence>
<evidence type="ECO:0000256" key="2">
    <source>
        <dbReference type="ARBA" id="ARBA00022801"/>
    </source>
</evidence>
<dbReference type="InterPro" id="IPR000212">
    <property type="entry name" value="DNA_helicase_UvrD/REP"/>
</dbReference>
<evidence type="ECO:0000313" key="6">
    <source>
        <dbReference type="EMBL" id="KKM23881.1"/>
    </source>
</evidence>
<sequence>KAALSYLTLLANPHDSINFSRAITKPKRGLGGESIGRLELVCQKTGQSILDVARNPHDIPKLSAKARINLKTFVDLLDRYRDKDCKLSVLAEGLIKESGLYEYVKTLPEKTEVDKSRLENLDEFIASVAEFEQRRTKSTLTDYLQSIQLIAAGDRDISEDAVKLLTMHSSKGLEWPCVNIIGAENGCIPHSRAESERGVAEERRLMYVAVTRCSNILHISYCKKRRRGSRVVICEPSIFIEESMGSTYESKIYTQGNEGYS</sequence>
<dbReference type="AlphaFoldDB" id="A0A0F9I8D0"/>
<comment type="caution">
    <text evidence="6">The sequence shown here is derived from an EMBL/GenBank/DDBJ whole genome shotgun (WGS) entry which is preliminary data.</text>
</comment>
<reference evidence="6" key="1">
    <citation type="journal article" date="2015" name="Nature">
        <title>Complex archaea that bridge the gap between prokaryotes and eukaryotes.</title>
        <authorList>
            <person name="Spang A."/>
            <person name="Saw J.H."/>
            <person name="Jorgensen S.L."/>
            <person name="Zaremba-Niedzwiedzka K."/>
            <person name="Martijn J."/>
            <person name="Lind A.E."/>
            <person name="van Eijk R."/>
            <person name="Schleper C."/>
            <person name="Guy L."/>
            <person name="Ettema T.J."/>
        </authorList>
    </citation>
    <scope>NUCLEOTIDE SEQUENCE</scope>
</reference>
<dbReference type="GO" id="GO:0005829">
    <property type="term" value="C:cytosol"/>
    <property type="evidence" value="ECO:0007669"/>
    <property type="project" value="TreeGrafter"/>
</dbReference>
<dbReference type="PANTHER" id="PTHR11070:SF2">
    <property type="entry name" value="ATP-DEPENDENT DNA HELICASE SRS2"/>
    <property type="match status" value="1"/>
</dbReference>
<dbReference type="Pfam" id="PF13361">
    <property type="entry name" value="UvrD_C"/>
    <property type="match status" value="1"/>
</dbReference>
<gene>
    <name evidence="6" type="ORF">LCGC14_1610640</name>
</gene>
<keyword evidence="3" id="KW-0347">Helicase</keyword>
<dbReference type="Gene3D" id="3.40.50.300">
    <property type="entry name" value="P-loop containing nucleotide triphosphate hydrolases"/>
    <property type="match status" value="1"/>
</dbReference>
<dbReference type="GO" id="GO:0000725">
    <property type="term" value="P:recombinational repair"/>
    <property type="evidence" value="ECO:0007669"/>
    <property type="project" value="TreeGrafter"/>
</dbReference>
<dbReference type="GO" id="GO:0003677">
    <property type="term" value="F:DNA binding"/>
    <property type="evidence" value="ECO:0007669"/>
    <property type="project" value="InterPro"/>
</dbReference>
<name>A0A0F9I8D0_9ZZZZ</name>
<dbReference type="SUPFAM" id="SSF52540">
    <property type="entry name" value="P-loop containing nucleoside triphosphate hydrolases"/>
    <property type="match status" value="1"/>
</dbReference>
<evidence type="ECO:0000256" key="4">
    <source>
        <dbReference type="ARBA" id="ARBA00022840"/>
    </source>
</evidence>
<dbReference type="PANTHER" id="PTHR11070">
    <property type="entry name" value="UVRD / RECB / PCRA DNA HELICASE FAMILY MEMBER"/>
    <property type="match status" value="1"/>
</dbReference>
<evidence type="ECO:0000259" key="5">
    <source>
        <dbReference type="PROSITE" id="PS51217"/>
    </source>
</evidence>
<feature type="domain" description="UvrD-like helicase C-terminal" evidence="5">
    <location>
        <begin position="1"/>
        <end position="172"/>
    </location>
</feature>
<dbReference type="GO" id="GO:0016787">
    <property type="term" value="F:hydrolase activity"/>
    <property type="evidence" value="ECO:0007669"/>
    <property type="project" value="UniProtKB-KW"/>
</dbReference>
<keyword evidence="1" id="KW-0547">Nucleotide-binding</keyword>
<proteinExistence type="predicted"/>
<dbReference type="PROSITE" id="PS51217">
    <property type="entry name" value="UVRD_HELICASE_CTER"/>
    <property type="match status" value="1"/>
</dbReference>
<keyword evidence="2" id="KW-0378">Hydrolase</keyword>
<dbReference type="InterPro" id="IPR027417">
    <property type="entry name" value="P-loop_NTPase"/>
</dbReference>
<dbReference type="Gene3D" id="1.10.486.10">
    <property type="entry name" value="PCRA, domain 4"/>
    <property type="match status" value="1"/>
</dbReference>
<dbReference type="EMBL" id="LAZR01013035">
    <property type="protein sequence ID" value="KKM23881.1"/>
    <property type="molecule type" value="Genomic_DNA"/>
</dbReference>
<dbReference type="GO" id="GO:0033202">
    <property type="term" value="C:DNA helicase complex"/>
    <property type="evidence" value="ECO:0007669"/>
    <property type="project" value="TreeGrafter"/>
</dbReference>
<dbReference type="InterPro" id="IPR014017">
    <property type="entry name" value="DNA_helicase_UvrD-like_C"/>
</dbReference>